<sequence length="429" mass="44705">MKSTLALARSFDRPVKLLLVNQLTINTGFYMLMPYLAGHLSGTLALPAALVGLILGVRNLSQQGMFLVGGTLADRLGCKPMIVAGCGLRTVAFLLLAVADSIPALVVASALTGFAGALFNPAVRAYLAQEAGERKIEAFAAFNAFYQLGILIGPLIGLVLNGIAFKLVCLTAGLMFAALTIAQTRALPAQAKEQGRRQGQEKRGVLLDWREAITNRPFLLFSLAMIGSYVLNFQVYLGLPLEVRRVTAGELGVTLIFVVSGLMTIAGQARVTAWASRRWRPPQAITWGLGLMGLSFTPLALAAPLAGAAATPVDGIAHALVLLPVLGTAVLLSLATMIIYPFEMATIVTVGGQRMVATYYGLYSTLAGIGIAAGNLLSGWALDLGGAVGLPSLPWVALVLIGLGCAAAVRALDRSGRLAASPETAPAAA</sequence>
<keyword evidence="2" id="KW-0813">Transport</keyword>
<dbReference type="InterPro" id="IPR011701">
    <property type="entry name" value="MFS"/>
</dbReference>
<feature type="domain" description="Major facilitator superfamily (MFS) profile" evidence="8">
    <location>
        <begin position="1"/>
        <end position="414"/>
    </location>
</feature>
<accession>A0A1I4CYS4</accession>
<keyword evidence="4 7" id="KW-0812">Transmembrane</keyword>
<gene>
    <name evidence="9" type="ORF">SAMN05216275_13826</name>
</gene>
<feature type="transmembrane region" description="Helical" evidence="7">
    <location>
        <begin position="251"/>
        <end position="273"/>
    </location>
</feature>
<dbReference type="GeneID" id="96302720"/>
<keyword evidence="3" id="KW-1003">Cell membrane</keyword>
<evidence type="ECO:0000256" key="1">
    <source>
        <dbReference type="ARBA" id="ARBA00004651"/>
    </source>
</evidence>
<dbReference type="PANTHER" id="PTHR23517:SF2">
    <property type="entry name" value="MULTIDRUG RESISTANCE PROTEIN MDTH"/>
    <property type="match status" value="1"/>
</dbReference>
<dbReference type="RefSeq" id="WP_093891257.1">
    <property type="nucleotide sequence ID" value="NZ_FOQY01000038.1"/>
</dbReference>
<dbReference type="GO" id="GO:0022857">
    <property type="term" value="F:transmembrane transporter activity"/>
    <property type="evidence" value="ECO:0007669"/>
    <property type="project" value="InterPro"/>
</dbReference>
<evidence type="ECO:0000256" key="6">
    <source>
        <dbReference type="ARBA" id="ARBA00023136"/>
    </source>
</evidence>
<evidence type="ECO:0000259" key="8">
    <source>
        <dbReference type="PROSITE" id="PS50850"/>
    </source>
</evidence>
<dbReference type="InterPro" id="IPR050171">
    <property type="entry name" value="MFS_Transporters"/>
</dbReference>
<feature type="transmembrane region" description="Helical" evidence="7">
    <location>
        <begin position="218"/>
        <end position="239"/>
    </location>
</feature>
<evidence type="ECO:0000256" key="5">
    <source>
        <dbReference type="ARBA" id="ARBA00022989"/>
    </source>
</evidence>
<feature type="transmembrane region" description="Helical" evidence="7">
    <location>
        <begin position="105"/>
        <end position="127"/>
    </location>
</feature>
<name>A0A1I4CYS4_9ACTN</name>
<dbReference type="SUPFAM" id="SSF103473">
    <property type="entry name" value="MFS general substrate transporter"/>
    <property type="match status" value="1"/>
</dbReference>
<dbReference type="InterPro" id="IPR020846">
    <property type="entry name" value="MFS_dom"/>
</dbReference>
<dbReference type="PROSITE" id="PS50850">
    <property type="entry name" value="MFS"/>
    <property type="match status" value="1"/>
</dbReference>
<proteinExistence type="predicted"/>
<feature type="transmembrane region" description="Helical" evidence="7">
    <location>
        <begin position="36"/>
        <end position="60"/>
    </location>
</feature>
<feature type="transmembrane region" description="Helical" evidence="7">
    <location>
        <begin position="316"/>
        <end position="340"/>
    </location>
</feature>
<feature type="transmembrane region" description="Helical" evidence="7">
    <location>
        <begin position="393"/>
        <end position="412"/>
    </location>
</feature>
<evidence type="ECO:0000256" key="4">
    <source>
        <dbReference type="ARBA" id="ARBA00022692"/>
    </source>
</evidence>
<comment type="subcellular location">
    <subcellularLocation>
        <location evidence="1">Cell membrane</location>
        <topology evidence="1">Multi-pass membrane protein</topology>
    </subcellularLocation>
</comment>
<protein>
    <submittedName>
        <fullName evidence="9">Na+/melibiose symporter</fullName>
    </submittedName>
</protein>
<feature type="transmembrane region" description="Helical" evidence="7">
    <location>
        <begin position="139"/>
        <end position="157"/>
    </location>
</feature>
<evidence type="ECO:0000256" key="3">
    <source>
        <dbReference type="ARBA" id="ARBA00022475"/>
    </source>
</evidence>
<keyword evidence="10" id="KW-1185">Reference proteome</keyword>
<evidence type="ECO:0000256" key="2">
    <source>
        <dbReference type="ARBA" id="ARBA00022448"/>
    </source>
</evidence>
<dbReference type="AlphaFoldDB" id="A0A1I4CYS4"/>
<dbReference type="Pfam" id="PF07690">
    <property type="entry name" value="MFS_1"/>
    <property type="match status" value="1"/>
</dbReference>
<evidence type="ECO:0000313" key="10">
    <source>
        <dbReference type="Proteomes" id="UP000199111"/>
    </source>
</evidence>
<organism evidence="9 10">
    <name type="scientific">Streptosporangium canum</name>
    <dbReference type="NCBI Taxonomy" id="324952"/>
    <lineage>
        <taxon>Bacteria</taxon>
        <taxon>Bacillati</taxon>
        <taxon>Actinomycetota</taxon>
        <taxon>Actinomycetes</taxon>
        <taxon>Streptosporangiales</taxon>
        <taxon>Streptosporangiaceae</taxon>
        <taxon>Streptosporangium</taxon>
    </lineage>
</organism>
<feature type="transmembrane region" description="Helical" evidence="7">
    <location>
        <begin position="163"/>
        <end position="182"/>
    </location>
</feature>
<dbReference type="GO" id="GO:0005886">
    <property type="term" value="C:plasma membrane"/>
    <property type="evidence" value="ECO:0007669"/>
    <property type="project" value="UniProtKB-SubCell"/>
</dbReference>
<dbReference type="EMBL" id="FOQY01000038">
    <property type="protein sequence ID" value="SFK85933.1"/>
    <property type="molecule type" value="Genomic_DNA"/>
</dbReference>
<keyword evidence="5 7" id="KW-1133">Transmembrane helix</keyword>
<evidence type="ECO:0000313" key="9">
    <source>
        <dbReference type="EMBL" id="SFK85933.1"/>
    </source>
</evidence>
<evidence type="ECO:0000256" key="7">
    <source>
        <dbReference type="SAM" id="Phobius"/>
    </source>
</evidence>
<dbReference type="InterPro" id="IPR036259">
    <property type="entry name" value="MFS_trans_sf"/>
</dbReference>
<dbReference type="PANTHER" id="PTHR23517">
    <property type="entry name" value="RESISTANCE PROTEIN MDTM, PUTATIVE-RELATED-RELATED"/>
    <property type="match status" value="1"/>
</dbReference>
<feature type="transmembrane region" description="Helical" evidence="7">
    <location>
        <begin position="285"/>
        <end position="310"/>
    </location>
</feature>
<reference evidence="10" key="1">
    <citation type="submission" date="2016-10" db="EMBL/GenBank/DDBJ databases">
        <authorList>
            <person name="Varghese N."/>
            <person name="Submissions S."/>
        </authorList>
    </citation>
    <scope>NUCLEOTIDE SEQUENCE [LARGE SCALE GENOMIC DNA]</scope>
    <source>
        <strain evidence="10">CGMCC 4.2126</strain>
    </source>
</reference>
<keyword evidence="6 7" id="KW-0472">Membrane</keyword>
<dbReference type="Proteomes" id="UP000199111">
    <property type="component" value="Unassembled WGS sequence"/>
</dbReference>
<feature type="transmembrane region" description="Helical" evidence="7">
    <location>
        <begin position="360"/>
        <end position="381"/>
    </location>
</feature>
<dbReference type="Gene3D" id="1.20.1250.20">
    <property type="entry name" value="MFS general substrate transporter like domains"/>
    <property type="match status" value="1"/>
</dbReference>